<dbReference type="Pfam" id="PF01582">
    <property type="entry name" value="TIR"/>
    <property type="match status" value="1"/>
</dbReference>
<name>A0A9D4ZJL2_ADICA</name>
<dbReference type="InterPro" id="IPR016024">
    <property type="entry name" value="ARM-type_fold"/>
</dbReference>
<reference evidence="2" key="1">
    <citation type="submission" date="2021-01" db="EMBL/GenBank/DDBJ databases">
        <title>Adiantum capillus-veneris genome.</title>
        <authorList>
            <person name="Fang Y."/>
            <person name="Liao Q."/>
        </authorList>
    </citation>
    <scope>NUCLEOTIDE SEQUENCE</scope>
    <source>
        <strain evidence="2">H3</strain>
        <tissue evidence="2">Leaf</tissue>
    </source>
</reference>
<dbReference type="OrthoDB" id="6160824at2759"/>
<dbReference type="Gene3D" id="1.25.10.10">
    <property type="entry name" value="Leucine-rich Repeat Variant"/>
    <property type="match status" value="1"/>
</dbReference>
<dbReference type="EMBL" id="JABFUD020000008">
    <property type="protein sequence ID" value="KAI5076282.1"/>
    <property type="molecule type" value="Genomic_DNA"/>
</dbReference>
<dbReference type="Proteomes" id="UP000886520">
    <property type="component" value="Chromosome 8"/>
</dbReference>
<dbReference type="InterPro" id="IPR000225">
    <property type="entry name" value="Armadillo"/>
</dbReference>
<evidence type="ECO:0000313" key="2">
    <source>
        <dbReference type="EMBL" id="KAI5076282.1"/>
    </source>
</evidence>
<dbReference type="SMART" id="SM00255">
    <property type="entry name" value="TIR"/>
    <property type="match status" value="1"/>
</dbReference>
<sequence length="371" mass="41719">MAASSSTSSQNITSCSPYDVFLAHSGVQKGFVKGLHMMLPLVYSTFFDIDQDSLPLAEPFPPRIIKAAKTCKLAVVVLSHEFITSKWPMFELHTFHQNKVKILPLFFNITPPELQDPQSAREKWKGRFAGDRHINVGNWEEAVAAVRPINGLVFDPQDGEVIFTNKVVDEIAKILRPQNITVDSLERAVRMIKQANKDHAMTQKLDLDLSINLKAVIYIRDKVNGVDKKAEAATKLVHLKVIPELVDILKNVNQDNTMLMRQAGWALKHVVHYAGNSAKEDAVKVGVIEVLLRMLDYEQTIACAIFCMSTLIQVNIAKTKLRNLNEGGNTVHSKLCSAYQKFDRISDSVKIFHQLCKFTKTILGKMKWTPP</sequence>
<keyword evidence="3" id="KW-1185">Reference proteome</keyword>
<dbReference type="GO" id="GO:0007165">
    <property type="term" value="P:signal transduction"/>
    <property type="evidence" value="ECO:0007669"/>
    <property type="project" value="InterPro"/>
</dbReference>
<dbReference type="InterPro" id="IPR000157">
    <property type="entry name" value="TIR_dom"/>
</dbReference>
<dbReference type="PROSITE" id="PS50104">
    <property type="entry name" value="TIR"/>
    <property type="match status" value="1"/>
</dbReference>
<gene>
    <name evidence="2" type="ORF">GOP47_0008347</name>
</gene>
<dbReference type="InterPro" id="IPR035897">
    <property type="entry name" value="Toll_tir_struct_dom_sf"/>
</dbReference>
<dbReference type="SUPFAM" id="SSF48371">
    <property type="entry name" value="ARM repeat"/>
    <property type="match status" value="1"/>
</dbReference>
<dbReference type="Gene3D" id="3.40.50.10140">
    <property type="entry name" value="Toll/interleukin-1 receptor homology (TIR) domain"/>
    <property type="match status" value="1"/>
</dbReference>
<protein>
    <recommendedName>
        <fullName evidence="1">TIR domain-containing protein</fullName>
    </recommendedName>
</protein>
<accession>A0A9D4ZJL2</accession>
<proteinExistence type="predicted"/>
<evidence type="ECO:0000313" key="3">
    <source>
        <dbReference type="Proteomes" id="UP000886520"/>
    </source>
</evidence>
<evidence type="ECO:0000259" key="1">
    <source>
        <dbReference type="PROSITE" id="PS50104"/>
    </source>
</evidence>
<organism evidence="2 3">
    <name type="scientific">Adiantum capillus-veneris</name>
    <name type="common">Maidenhair fern</name>
    <dbReference type="NCBI Taxonomy" id="13818"/>
    <lineage>
        <taxon>Eukaryota</taxon>
        <taxon>Viridiplantae</taxon>
        <taxon>Streptophyta</taxon>
        <taxon>Embryophyta</taxon>
        <taxon>Tracheophyta</taxon>
        <taxon>Polypodiopsida</taxon>
        <taxon>Polypodiidae</taxon>
        <taxon>Polypodiales</taxon>
        <taxon>Pteridineae</taxon>
        <taxon>Pteridaceae</taxon>
        <taxon>Vittarioideae</taxon>
        <taxon>Adiantum</taxon>
    </lineage>
</organism>
<feature type="domain" description="TIR" evidence="1">
    <location>
        <begin position="16"/>
        <end position="175"/>
    </location>
</feature>
<dbReference type="SUPFAM" id="SSF52200">
    <property type="entry name" value="Toll/Interleukin receptor TIR domain"/>
    <property type="match status" value="1"/>
</dbReference>
<dbReference type="InterPro" id="IPR011989">
    <property type="entry name" value="ARM-like"/>
</dbReference>
<dbReference type="AlphaFoldDB" id="A0A9D4ZJL2"/>
<comment type="caution">
    <text evidence="2">The sequence shown here is derived from an EMBL/GenBank/DDBJ whole genome shotgun (WGS) entry which is preliminary data.</text>
</comment>
<dbReference type="SMART" id="SM00185">
    <property type="entry name" value="ARM"/>
    <property type="match status" value="2"/>
</dbReference>